<organism evidence="11 12">
    <name type="scientific">Marinithermus hydrothermalis (strain DSM 14884 / JCM 11576 / T1)</name>
    <dbReference type="NCBI Taxonomy" id="869210"/>
    <lineage>
        <taxon>Bacteria</taxon>
        <taxon>Thermotogati</taxon>
        <taxon>Deinococcota</taxon>
        <taxon>Deinococci</taxon>
        <taxon>Thermales</taxon>
        <taxon>Thermaceae</taxon>
        <taxon>Marinithermus</taxon>
    </lineage>
</organism>
<evidence type="ECO:0000256" key="1">
    <source>
        <dbReference type="ARBA" id="ARBA00004651"/>
    </source>
</evidence>
<dbReference type="SUPFAM" id="SSF51735">
    <property type="entry name" value="NAD(P)-binding Rossmann-fold domains"/>
    <property type="match status" value="1"/>
</dbReference>
<evidence type="ECO:0000256" key="7">
    <source>
        <dbReference type="ARBA" id="ARBA00023065"/>
    </source>
</evidence>
<dbReference type="Pfam" id="PF02254">
    <property type="entry name" value="TrkA_N"/>
    <property type="match status" value="1"/>
</dbReference>
<keyword evidence="3" id="KW-0050">Antiport</keyword>
<evidence type="ECO:0000313" key="12">
    <source>
        <dbReference type="Proteomes" id="UP000007030"/>
    </source>
</evidence>
<dbReference type="RefSeq" id="WP_013703337.1">
    <property type="nucleotide sequence ID" value="NC_015387.1"/>
</dbReference>
<dbReference type="InterPro" id="IPR003148">
    <property type="entry name" value="RCK_N"/>
</dbReference>
<dbReference type="STRING" id="869210.Marky_0532"/>
<feature type="transmembrane region" description="Helical" evidence="9">
    <location>
        <begin position="193"/>
        <end position="215"/>
    </location>
</feature>
<gene>
    <name evidence="11" type="ordered locus">Marky_0532</name>
</gene>
<sequence length="617" mass="66454">MHGESAVLLTIAWAIGLGLLAQILAHRFRLPAIVLLLAFGVTAGPYGLNLVHPSQLEEGLGILVKLAVAIILFEGALNLRLGDLRQAAREVRSLVTLGVLVSWVGGTLAALLIAGFPFPLALLFGALVTVTGPTVVQPLLKRMRVPRRLKTTLEGEAILIDPIGAILAVAVLDVVISIYGAEALTLWGAFWAYAGRLLVGGVVGYAGGAILSRLFKVRRLVPAELRNLVALAGVWLVFAIAESLLSEAGIMAAVAMGLSFQRGEVPEERRLRQFKEQLTVLGISLLFILLAANLRLEVIAAEGWRGVATVLALMFVVRPAAVYLAMRGSSFTWQEKLFIAWIGPRGIVAASVASLFALSLETAGFTDGERLLALTFLTIALTVTLQGLTANPIARLLGLKSTTGHRALVVGAGPLARYTARILEEHGRRVTVIDRNLSLVYAAQREGLEAHQGNALEEEVLERAGADEAESLLAATANPEVNVLTVQLAREAFNITRAYPVVDTPEKGAGPQLVEQVGGRIAFGRPIDIRDWEHALNYEPVETFVWAVPKEWPNVPLGEVRLPPELLPLVRIQGRNVEVAHSGQTWRKGERVVFLSRVPEAEALEALQRLAPVAQEE</sequence>
<keyword evidence="7" id="KW-0406">Ion transport</keyword>
<feature type="transmembrane region" description="Helical" evidence="9">
    <location>
        <begin position="6"/>
        <end position="25"/>
    </location>
</feature>
<dbReference type="Gene3D" id="3.40.50.720">
    <property type="entry name" value="NAD(P)-binding Rossmann-like Domain"/>
    <property type="match status" value="1"/>
</dbReference>
<protein>
    <submittedName>
        <fullName evidence="11">Sodium/hydrogen exchanger</fullName>
    </submittedName>
</protein>
<dbReference type="GO" id="GO:0005886">
    <property type="term" value="C:plasma membrane"/>
    <property type="evidence" value="ECO:0007669"/>
    <property type="project" value="UniProtKB-SubCell"/>
</dbReference>
<feature type="transmembrane region" description="Helical" evidence="9">
    <location>
        <begin position="60"/>
        <end position="81"/>
    </location>
</feature>
<name>F2NNR0_MARHT</name>
<keyword evidence="6 9" id="KW-1133">Transmembrane helix</keyword>
<dbReference type="EMBL" id="CP002630">
    <property type="protein sequence ID" value="AEB11284.1"/>
    <property type="molecule type" value="Genomic_DNA"/>
</dbReference>
<evidence type="ECO:0000256" key="9">
    <source>
        <dbReference type="SAM" id="Phobius"/>
    </source>
</evidence>
<dbReference type="GO" id="GO:1902600">
    <property type="term" value="P:proton transmembrane transport"/>
    <property type="evidence" value="ECO:0007669"/>
    <property type="project" value="InterPro"/>
</dbReference>
<feature type="transmembrane region" description="Helical" evidence="9">
    <location>
        <begin position="120"/>
        <end position="140"/>
    </location>
</feature>
<dbReference type="InterPro" id="IPR006153">
    <property type="entry name" value="Cation/H_exchanger_TM"/>
</dbReference>
<dbReference type="GO" id="GO:0015297">
    <property type="term" value="F:antiporter activity"/>
    <property type="evidence" value="ECO:0007669"/>
    <property type="project" value="UniProtKB-KW"/>
</dbReference>
<dbReference type="PROSITE" id="PS51201">
    <property type="entry name" value="RCK_N"/>
    <property type="match status" value="1"/>
</dbReference>
<dbReference type="Gene3D" id="1.20.1530.20">
    <property type="match status" value="1"/>
</dbReference>
<accession>F2NNR0</accession>
<evidence type="ECO:0000313" key="11">
    <source>
        <dbReference type="EMBL" id="AEB11284.1"/>
    </source>
</evidence>
<evidence type="ECO:0000256" key="2">
    <source>
        <dbReference type="ARBA" id="ARBA00022448"/>
    </source>
</evidence>
<evidence type="ECO:0000256" key="6">
    <source>
        <dbReference type="ARBA" id="ARBA00022989"/>
    </source>
</evidence>
<keyword evidence="8 9" id="KW-0472">Membrane</keyword>
<evidence type="ECO:0000256" key="5">
    <source>
        <dbReference type="ARBA" id="ARBA00022692"/>
    </source>
</evidence>
<feature type="transmembrane region" description="Helical" evidence="9">
    <location>
        <begin position="32"/>
        <end position="48"/>
    </location>
</feature>
<feature type="transmembrane region" description="Helical" evidence="9">
    <location>
        <begin position="160"/>
        <end position="181"/>
    </location>
</feature>
<evidence type="ECO:0000256" key="4">
    <source>
        <dbReference type="ARBA" id="ARBA00022475"/>
    </source>
</evidence>
<reference evidence="11 12" key="1">
    <citation type="journal article" date="2012" name="Stand. Genomic Sci.">
        <title>Complete genome sequence of the aerobic, heterotroph Marinithermus hydrothermalis type strain (T1(T)) from a deep-sea hydrothermal vent chimney.</title>
        <authorList>
            <person name="Copeland A."/>
            <person name="Gu W."/>
            <person name="Yasawong M."/>
            <person name="Lapidus A."/>
            <person name="Lucas S."/>
            <person name="Deshpande S."/>
            <person name="Pagani I."/>
            <person name="Tapia R."/>
            <person name="Cheng J.F."/>
            <person name="Goodwin L.A."/>
            <person name="Pitluck S."/>
            <person name="Liolios K."/>
            <person name="Ivanova N."/>
            <person name="Mavromatis K."/>
            <person name="Mikhailova N."/>
            <person name="Pati A."/>
            <person name="Chen A."/>
            <person name="Palaniappan K."/>
            <person name="Land M."/>
            <person name="Pan C."/>
            <person name="Brambilla E.M."/>
            <person name="Rohde M."/>
            <person name="Tindall B.J."/>
            <person name="Sikorski J."/>
            <person name="Goker M."/>
            <person name="Detter J.C."/>
            <person name="Bristow J."/>
            <person name="Eisen J.A."/>
            <person name="Markowitz V."/>
            <person name="Hugenholtz P."/>
            <person name="Kyrpides N.C."/>
            <person name="Klenk H.P."/>
            <person name="Woyke T."/>
        </authorList>
    </citation>
    <scope>NUCLEOTIDE SEQUENCE [LARGE SCALE GENOMIC DNA]</scope>
    <source>
        <strain evidence="12">DSM 14884 / JCM 11576 / T1</strain>
    </source>
</reference>
<dbReference type="eggNOG" id="COG0025">
    <property type="taxonomic scope" value="Bacteria"/>
</dbReference>
<evidence type="ECO:0000256" key="8">
    <source>
        <dbReference type="ARBA" id="ARBA00023136"/>
    </source>
</evidence>
<feature type="transmembrane region" description="Helical" evidence="9">
    <location>
        <begin position="338"/>
        <end position="359"/>
    </location>
</feature>
<dbReference type="GO" id="GO:0006813">
    <property type="term" value="P:potassium ion transport"/>
    <property type="evidence" value="ECO:0007669"/>
    <property type="project" value="InterPro"/>
</dbReference>
<feature type="transmembrane region" description="Helical" evidence="9">
    <location>
        <begin position="278"/>
        <end position="294"/>
    </location>
</feature>
<feature type="domain" description="RCK N-terminal" evidence="10">
    <location>
        <begin position="404"/>
        <end position="523"/>
    </location>
</feature>
<dbReference type="HOGENOM" id="CLU_005912_10_1_0"/>
<keyword evidence="12" id="KW-1185">Reference proteome</keyword>
<dbReference type="eggNOG" id="COG0569">
    <property type="taxonomic scope" value="Bacteria"/>
</dbReference>
<dbReference type="KEGG" id="mhd:Marky_0532"/>
<evidence type="ECO:0000256" key="3">
    <source>
        <dbReference type="ARBA" id="ARBA00022449"/>
    </source>
</evidence>
<evidence type="ECO:0000259" key="10">
    <source>
        <dbReference type="PROSITE" id="PS51201"/>
    </source>
</evidence>
<feature type="transmembrane region" description="Helical" evidence="9">
    <location>
        <begin position="227"/>
        <end position="258"/>
    </location>
</feature>
<dbReference type="Proteomes" id="UP000007030">
    <property type="component" value="Chromosome"/>
</dbReference>
<dbReference type="Pfam" id="PF00999">
    <property type="entry name" value="Na_H_Exchanger"/>
    <property type="match status" value="1"/>
</dbReference>
<keyword evidence="5 9" id="KW-0812">Transmembrane</keyword>
<feature type="transmembrane region" description="Helical" evidence="9">
    <location>
        <begin position="371"/>
        <end position="389"/>
    </location>
</feature>
<dbReference type="OrthoDB" id="1757035at2"/>
<dbReference type="PANTHER" id="PTHR32507:SF0">
    <property type="entry name" value="NA(+)_H(+) ANTIPORTER 2-RELATED"/>
    <property type="match status" value="1"/>
</dbReference>
<dbReference type="AlphaFoldDB" id="F2NNR0"/>
<dbReference type="PANTHER" id="PTHR32507">
    <property type="entry name" value="NA(+)/H(+) ANTIPORTER 1"/>
    <property type="match status" value="1"/>
</dbReference>
<feature type="transmembrane region" description="Helical" evidence="9">
    <location>
        <begin position="93"/>
        <end position="114"/>
    </location>
</feature>
<feature type="transmembrane region" description="Helical" evidence="9">
    <location>
        <begin position="306"/>
        <end position="326"/>
    </location>
</feature>
<keyword evidence="2" id="KW-0813">Transport</keyword>
<proteinExistence type="predicted"/>
<comment type="subcellular location">
    <subcellularLocation>
        <location evidence="1">Cell membrane</location>
        <topology evidence="1">Multi-pass membrane protein</topology>
    </subcellularLocation>
</comment>
<keyword evidence="4" id="KW-1003">Cell membrane</keyword>
<dbReference type="InterPro" id="IPR038770">
    <property type="entry name" value="Na+/solute_symporter_sf"/>
</dbReference>
<dbReference type="InterPro" id="IPR036291">
    <property type="entry name" value="NAD(P)-bd_dom_sf"/>
</dbReference>